<name>A0A4Y2BTM3_ARAVE</name>
<dbReference type="Proteomes" id="UP000499080">
    <property type="component" value="Unassembled WGS sequence"/>
</dbReference>
<dbReference type="AlphaFoldDB" id="A0A4Y2BTM3"/>
<protein>
    <submittedName>
        <fullName evidence="1">Uncharacterized protein</fullName>
    </submittedName>
</protein>
<keyword evidence="2" id="KW-1185">Reference proteome</keyword>
<organism evidence="1 2">
    <name type="scientific">Araneus ventricosus</name>
    <name type="common">Orbweaver spider</name>
    <name type="synonym">Epeira ventricosa</name>
    <dbReference type="NCBI Taxonomy" id="182803"/>
    <lineage>
        <taxon>Eukaryota</taxon>
        <taxon>Metazoa</taxon>
        <taxon>Ecdysozoa</taxon>
        <taxon>Arthropoda</taxon>
        <taxon>Chelicerata</taxon>
        <taxon>Arachnida</taxon>
        <taxon>Araneae</taxon>
        <taxon>Araneomorphae</taxon>
        <taxon>Entelegynae</taxon>
        <taxon>Araneoidea</taxon>
        <taxon>Araneidae</taxon>
        <taxon>Araneus</taxon>
    </lineage>
</organism>
<accession>A0A4Y2BTM3</accession>
<gene>
    <name evidence="1" type="ORF">AVEN_54158_1</name>
</gene>
<evidence type="ECO:0000313" key="2">
    <source>
        <dbReference type="Proteomes" id="UP000499080"/>
    </source>
</evidence>
<proteinExistence type="predicted"/>
<evidence type="ECO:0000313" key="1">
    <source>
        <dbReference type="EMBL" id="GBL95562.1"/>
    </source>
</evidence>
<sequence>MDIKLGIHEGGVPVHLLRTSPHRSNFQPIHLGNSFMEASGKPYDLSLRSPRAIALTSPPTFKTRPRPRFPEKASLPHFVVFAFVREVRSPLPTIVFQFYGPPR</sequence>
<comment type="caution">
    <text evidence="1">The sequence shown here is derived from an EMBL/GenBank/DDBJ whole genome shotgun (WGS) entry which is preliminary data.</text>
</comment>
<dbReference type="EMBL" id="BGPR01000112">
    <property type="protein sequence ID" value="GBL95562.1"/>
    <property type="molecule type" value="Genomic_DNA"/>
</dbReference>
<reference evidence="1 2" key="1">
    <citation type="journal article" date="2019" name="Sci. Rep.">
        <title>Orb-weaving spider Araneus ventricosus genome elucidates the spidroin gene catalogue.</title>
        <authorList>
            <person name="Kono N."/>
            <person name="Nakamura H."/>
            <person name="Ohtoshi R."/>
            <person name="Moran D.A.P."/>
            <person name="Shinohara A."/>
            <person name="Yoshida Y."/>
            <person name="Fujiwara M."/>
            <person name="Mori M."/>
            <person name="Tomita M."/>
            <person name="Arakawa K."/>
        </authorList>
    </citation>
    <scope>NUCLEOTIDE SEQUENCE [LARGE SCALE GENOMIC DNA]</scope>
</reference>